<sequence length="131" mass="14525">MKNECVKLESIQPTEENHYSLFQEALEQDPQVFFHTTAKRNLEAIANQGFKSSLDLGSGQLASVSYAKKSSSCLAHIGTEITDEFVVLAVRFETLDATKIVVNMSDIHVFSADIQPSIIGYCDIPKGFMYS</sequence>
<gene>
    <name evidence="1" type="ORF">PVE_R2G0100</name>
</gene>
<organism evidence="1 2">
    <name type="scientific">Pseudomonas veronii 1YdBTEX2</name>
    <dbReference type="NCBI Taxonomy" id="1295141"/>
    <lineage>
        <taxon>Bacteria</taxon>
        <taxon>Pseudomonadati</taxon>
        <taxon>Pseudomonadota</taxon>
        <taxon>Gammaproteobacteria</taxon>
        <taxon>Pseudomonadales</taxon>
        <taxon>Pseudomonadaceae</taxon>
        <taxon>Pseudomonas</taxon>
    </lineage>
</organism>
<name>A0A1D3K761_PSEVE</name>
<dbReference type="AlphaFoldDB" id="A0A1D3K761"/>
<proteinExistence type="predicted"/>
<accession>A0A1D3K761</accession>
<reference evidence="2" key="1">
    <citation type="submission" date="2016-07" db="EMBL/GenBank/DDBJ databases">
        <authorList>
            <person name="Florea S."/>
            <person name="Webb J.S."/>
            <person name="Jaromczyk J."/>
            <person name="Schardl C.L."/>
        </authorList>
    </citation>
    <scope>NUCLEOTIDE SEQUENCE [LARGE SCALE GENOMIC DNA]</scope>
    <source>
        <strain evidence="2">1YdBTEX2</strain>
    </source>
</reference>
<dbReference type="EMBL" id="LT599584">
    <property type="protein sequence ID" value="SBW84130.1"/>
    <property type="molecule type" value="Genomic_DNA"/>
</dbReference>
<evidence type="ECO:0000313" key="2">
    <source>
        <dbReference type="Proteomes" id="UP000245431"/>
    </source>
</evidence>
<dbReference type="Proteomes" id="UP000245431">
    <property type="component" value="Chromosome PVE_r2"/>
</dbReference>
<evidence type="ECO:0000313" key="1">
    <source>
        <dbReference type="EMBL" id="SBW84130.1"/>
    </source>
</evidence>
<protein>
    <submittedName>
        <fullName evidence="1">Uncharacterized protein</fullName>
    </submittedName>
</protein>